<evidence type="ECO:0000313" key="4">
    <source>
        <dbReference type="Proteomes" id="UP001295684"/>
    </source>
</evidence>
<dbReference type="SMART" id="SM00129">
    <property type="entry name" value="KISc"/>
    <property type="match status" value="1"/>
</dbReference>
<proteinExistence type="predicted"/>
<feature type="domain" description="Kinesin motor" evidence="2">
    <location>
        <begin position="186"/>
        <end position="571"/>
    </location>
</feature>
<reference evidence="3" key="1">
    <citation type="submission" date="2023-07" db="EMBL/GenBank/DDBJ databases">
        <authorList>
            <consortium name="AG Swart"/>
            <person name="Singh M."/>
            <person name="Singh A."/>
            <person name="Seah K."/>
            <person name="Emmerich C."/>
        </authorList>
    </citation>
    <scope>NUCLEOTIDE SEQUENCE</scope>
    <source>
        <strain evidence="3">DP1</strain>
    </source>
</reference>
<evidence type="ECO:0000256" key="1">
    <source>
        <dbReference type="SAM" id="MobiDB-lite"/>
    </source>
</evidence>
<dbReference type="Pfam" id="PF00225">
    <property type="entry name" value="Kinesin"/>
    <property type="match status" value="1"/>
</dbReference>
<comment type="caution">
    <text evidence="3">The sequence shown here is derived from an EMBL/GenBank/DDBJ whole genome shotgun (WGS) entry which is preliminary data.</text>
</comment>
<dbReference type="InterPro" id="IPR027417">
    <property type="entry name" value="P-loop_NTPase"/>
</dbReference>
<dbReference type="SUPFAM" id="SSF52540">
    <property type="entry name" value="P-loop containing nucleoside triphosphate hydrolases"/>
    <property type="match status" value="1"/>
</dbReference>
<name>A0AAD1XXR7_EUPCR</name>
<dbReference type="EMBL" id="CAMPGE010022804">
    <property type="protein sequence ID" value="CAI2380814.1"/>
    <property type="molecule type" value="Genomic_DNA"/>
</dbReference>
<evidence type="ECO:0000313" key="3">
    <source>
        <dbReference type="EMBL" id="CAI2380814.1"/>
    </source>
</evidence>
<sequence>MESKEEVSKGNGRKQSSATYLFDEELDDINTRQKEQKSSLESDYYTRNTAPSGNSITPNKSKISQGSFQYKEGRSSILKTGNSTTIYFGDDEDKNDDPPIPSEDTACTVNKTTWENFQCKLKDFRRTIDKKKVKEDQEDDSKLSLLEKEKIRNKINSVLQKAHKLHTKEESSSKIVIMRPEAKNLNKSISLVRIMDISEAEEAGLQIPPGTRENLCKYEDDILYLRHQQKMHIFPVDGVYSSGTSLENEIDQNISPDPEIFTKHFKNPLLRCLNESHNMCVFTGGQSYSGKEDCLFGDRLERSLVFESIKSIFDYILTDETKDFVLRISAFEIFNERIYDLLAINSISSKSKKTSFEQVTEEVCSSIQEIVSLWNLCLNNKSKFNSTWRKELEENKEGYFSRRRPKQFAHTVFKIVLEIHDKEVEEETTANMNVSSICFVNLSGIEGNIDCELLIEKNKQEKAKLKESEDERFLNLAQHDLTKSLAYLYKIFEELGNNKSCNASIENEYFNEIFEASKLTSFLKFYLANGNSTIGFVSCILPIELFSNFSHDCLHNASLIENIYTSKVHKSISTQEGFKSKYFEIKSEIQRIKDKINEASKGSKKDMPKYDLGTLLSEYGTKIDKLMQKILNSNTLRLQSIKFKGDFINRTDESGLFSHCDSDISRGAFEIGDDFLPNFELKKRSKEDQEFARNLLPEYFEDKSLVEKLDMVMDNQDLSELDNTKTNLMLDDSYLEMDSLSNLDQEQIKMIPFEKRLSLLIRRESLRNMTEQSKKLGIKRAPTVDVSPKFEKFPSMEFKKEESTNEKLLNALDDIEDNLVKDDLNFSFARISLLDFSERDSIVHGASFKDNKEDAVRISRRNSIRKSRISRKNSEKDFNLLDETDEGLLDSDTFENIFPQFELNHTSSGIKKTQTLVPGMAVFTIMEEDEEDDY</sequence>
<dbReference type="Gene3D" id="3.40.850.10">
    <property type="entry name" value="Kinesin motor domain"/>
    <property type="match status" value="1"/>
</dbReference>
<organism evidence="3 4">
    <name type="scientific">Euplotes crassus</name>
    <dbReference type="NCBI Taxonomy" id="5936"/>
    <lineage>
        <taxon>Eukaryota</taxon>
        <taxon>Sar</taxon>
        <taxon>Alveolata</taxon>
        <taxon>Ciliophora</taxon>
        <taxon>Intramacronucleata</taxon>
        <taxon>Spirotrichea</taxon>
        <taxon>Hypotrichia</taxon>
        <taxon>Euplotida</taxon>
        <taxon>Euplotidae</taxon>
        <taxon>Moneuplotes</taxon>
    </lineage>
</organism>
<dbReference type="GO" id="GO:0008017">
    <property type="term" value="F:microtubule binding"/>
    <property type="evidence" value="ECO:0007669"/>
    <property type="project" value="InterPro"/>
</dbReference>
<feature type="compositionally biased region" description="Basic and acidic residues" evidence="1">
    <location>
        <begin position="29"/>
        <end position="40"/>
    </location>
</feature>
<protein>
    <recommendedName>
        <fullName evidence="2">Kinesin motor domain-containing protein</fullName>
    </recommendedName>
</protein>
<dbReference type="PANTHER" id="PTHR24115">
    <property type="entry name" value="KINESIN-RELATED"/>
    <property type="match status" value="1"/>
</dbReference>
<dbReference type="InterPro" id="IPR036961">
    <property type="entry name" value="Kinesin_motor_dom_sf"/>
</dbReference>
<dbReference type="GO" id="GO:0005874">
    <property type="term" value="C:microtubule"/>
    <property type="evidence" value="ECO:0007669"/>
    <property type="project" value="TreeGrafter"/>
</dbReference>
<keyword evidence="4" id="KW-1185">Reference proteome</keyword>
<dbReference type="GO" id="GO:0005871">
    <property type="term" value="C:kinesin complex"/>
    <property type="evidence" value="ECO:0007669"/>
    <property type="project" value="TreeGrafter"/>
</dbReference>
<dbReference type="AlphaFoldDB" id="A0AAD1XXR7"/>
<dbReference type="InterPro" id="IPR027640">
    <property type="entry name" value="Kinesin-like_fam"/>
</dbReference>
<dbReference type="GO" id="GO:0016887">
    <property type="term" value="F:ATP hydrolysis activity"/>
    <property type="evidence" value="ECO:0007669"/>
    <property type="project" value="TreeGrafter"/>
</dbReference>
<feature type="compositionally biased region" description="Polar residues" evidence="1">
    <location>
        <begin position="41"/>
        <end position="68"/>
    </location>
</feature>
<dbReference type="GO" id="GO:0003777">
    <property type="term" value="F:microtubule motor activity"/>
    <property type="evidence" value="ECO:0007669"/>
    <property type="project" value="InterPro"/>
</dbReference>
<accession>A0AAD1XXR7</accession>
<feature type="region of interest" description="Disordered" evidence="1">
    <location>
        <begin position="1"/>
        <end position="69"/>
    </location>
</feature>
<gene>
    <name evidence="3" type="ORF">ECRASSUSDP1_LOCUS22254</name>
</gene>
<evidence type="ECO:0000259" key="2">
    <source>
        <dbReference type="SMART" id="SM00129"/>
    </source>
</evidence>
<dbReference type="PANTHER" id="PTHR24115:SF1004">
    <property type="entry name" value="KINESIN-LIKE PROTEIN KIF15"/>
    <property type="match status" value="1"/>
</dbReference>
<dbReference type="GO" id="GO:0005524">
    <property type="term" value="F:ATP binding"/>
    <property type="evidence" value="ECO:0007669"/>
    <property type="project" value="InterPro"/>
</dbReference>
<dbReference type="Proteomes" id="UP001295684">
    <property type="component" value="Unassembled WGS sequence"/>
</dbReference>
<dbReference type="InterPro" id="IPR001752">
    <property type="entry name" value="Kinesin_motor_dom"/>
</dbReference>
<dbReference type="GO" id="GO:0007018">
    <property type="term" value="P:microtubule-based movement"/>
    <property type="evidence" value="ECO:0007669"/>
    <property type="project" value="InterPro"/>
</dbReference>